<proteinExistence type="predicted"/>
<evidence type="ECO:0000313" key="2">
    <source>
        <dbReference type="Proteomes" id="UP000834106"/>
    </source>
</evidence>
<dbReference type="AlphaFoldDB" id="A0AAD1Z1Q5"/>
<keyword evidence="2" id="KW-1185">Reference proteome</keyword>
<reference evidence="1" key="1">
    <citation type="submission" date="2023-05" db="EMBL/GenBank/DDBJ databases">
        <authorList>
            <person name="Huff M."/>
        </authorList>
    </citation>
    <scope>NUCLEOTIDE SEQUENCE</scope>
</reference>
<dbReference type="Gene3D" id="3.40.220.10">
    <property type="entry name" value="Leucine Aminopeptidase, subunit E, domain 1"/>
    <property type="match status" value="1"/>
</dbReference>
<gene>
    <name evidence="1" type="ORF">FPE_LOCUS8625</name>
</gene>
<organism evidence="1 2">
    <name type="scientific">Fraxinus pennsylvanica</name>
    <dbReference type="NCBI Taxonomy" id="56036"/>
    <lineage>
        <taxon>Eukaryota</taxon>
        <taxon>Viridiplantae</taxon>
        <taxon>Streptophyta</taxon>
        <taxon>Embryophyta</taxon>
        <taxon>Tracheophyta</taxon>
        <taxon>Spermatophyta</taxon>
        <taxon>Magnoliopsida</taxon>
        <taxon>eudicotyledons</taxon>
        <taxon>Gunneridae</taxon>
        <taxon>Pentapetalae</taxon>
        <taxon>asterids</taxon>
        <taxon>lamiids</taxon>
        <taxon>Lamiales</taxon>
        <taxon>Oleaceae</taxon>
        <taxon>Oleeae</taxon>
        <taxon>Fraxinus</taxon>
    </lineage>
</organism>
<dbReference type="Proteomes" id="UP000834106">
    <property type="component" value="Chromosome 5"/>
</dbReference>
<protein>
    <submittedName>
        <fullName evidence="1">Uncharacterized protein</fullName>
    </submittedName>
</protein>
<evidence type="ECO:0000313" key="1">
    <source>
        <dbReference type="EMBL" id="CAI9761195.1"/>
    </source>
</evidence>
<name>A0AAD1Z1Q5_9LAMI</name>
<dbReference type="InterPro" id="IPR043472">
    <property type="entry name" value="Macro_dom-like"/>
</dbReference>
<sequence length="103" mass="11184">MLKQEGCVTKKNMAKDENLKFDNSTLQNIDSQAPGLGLKRVGLVGLGSKTNPKTSYRNLGEIVAAAAKFSLESNIDIILASPEELSAEAKLRTLTNFTQFLNL</sequence>
<accession>A0AAD1Z1Q5</accession>
<dbReference type="EMBL" id="OU503040">
    <property type="protein sequence ID" value="CAI9761195.1"/>
    <property type="molecule type" value="Genomic_DNA"/>
</dbReference>